<evidence type="ECO:0008006" key="3">
    <source>
        <dbReference type="Google" id="ProtNLM"/>
    </source>
</evidence>
<organism evidence="1 2">
    <name type="scientific">Caenorhabditis bovis</name>
    <dbReference type="NCBI Taxonomy" id="2654633"/>
    <lineage>
        <taxon>Eukaryota</taxon>
        <taxon>Metazoa</taxon>
        <taxon>Ecdysozoa</taxon>
        <taxon>Nematoda</taxon>
        <taxon>Chromadorea</taxon>
        <taxon>Rhabditida</taxon>
        <taxon>Rhabditina</taxon>
        <taxon>Rhabditomorpha</taxon>
        <taxon>Rhabditoidea</taxon>
        <taxon>Rhabditidae</taxon>
        <taxon>Peloderinae</taxon>
        <taxon>Caenorhabditis</taxon>
    </lineage>
</organism>
<dbReference type="GO" id="GO:0005777">
    <property type="term" value="C:peroxisome"/>
    <property type="evidence" value="ECO:0007669"/>
    <property type="project" value="TreeGrafter"/>
</dbReference>
<dbReference type="GO" id="GO:0005739">
    <property type="term" value="C:mitochondrion"/>
    <property type="evidence" value="ECO:0007669"/>
    <property type="project" value="TreeGrafter"/>
</dbReference>
<keyword evidence="2" id="KW-1185">Reference proteome</keyword>
<sequence>MAAASVKCYFDIVCPNSWMAIQALTARSHLFGELHFEPVCDFKIGILHNSNIWNQRRKVHNSRIWKKKNEVDEPLQQSEGFLRRIDERGKNVLILENFPQPPEDWKQIYRTAVSRGSIIPQLYLISIKQKFPDLYLKAINHIGNRLWVSKLPVHYGCHMSTVSRELGISFKNSEDIVARLSTPENRHILHNNCREAVELKLTEAPGIIATLDGGEVVKYDHIGHLLSIYNNFPNHHINEQDRLRN</sequence>
<name>A0A8S1EQ27_9PELO</name>
<dbReference type="EMBL" id="CADEPM010000003">
    <property type="protein sequence ID" value="CAB3403516.1"/>
    <property type="molecule type" value="Genomic_DNA"/>
</dbReference>
<dbReference type="Gene3D" id="3.40.30.10">
    <property type="entry name" value="Glutaredoxin"/>
    <property type="match status" value="1"/>
</dbReference>
<dbReference type="GO" id="GO:0006749">
    <property type="term" value="P:glutathione metabolic process"/>
    <property type="evidence" value="ECO:0007669"/>
    <property type="project" value="TreeGrafter"/>
</dbReference>
<evidence type="ECO:0000313" key="2">
    <source>
        <dbReference type="Proteomes" id="UP000494206"/>
    </source>
</evidence>
<dbReference type="PANTHER" id="PTHR42943">
    <property type="entry name" value="GLUTATHIONE S-TRANSFERASE KAPPA"/>
    <property type="match status" value="1"/>
</dbReference>
<proteinExistence type="predicted"/>
<reference evidence="1 2" key="1">
    <citation type="submission" date="2020-04" db="EMBL/GenBank/DDBJ databases">
        <authorList>
            <person name="Laetsch R D."/>
            <person name="Stevens L."/>
            <person name="Kumar S."/>
            <person name="Blaxter L. M."/>
        </authorList>
    </citation>
    <scope>NUCLEOTIDE SEQUENCE [LARGE SCALE GENOMIC DNA]</scope>
</reference>
<dbReference type="InterPro" id="IPR051924">
    <property type="entry name" value="GST_Kappa/NadH"/>
</dbReference>
<protein>
    <recommendedName>
        <fullName evidence="3">DSBA-like thioredoxin domain-containing protein</fullName>
    </recommendedName>
</protein>
<dbReference type="AlphaFoldDB" id="A0A8S1EQ27"/>
<dbReference type="GO" id="GO:0004602">
    <property type="term" value="F:glutathione peroxidase activity"/>
    <property type="evidence" value="ECO:0007669"/>
    <property type="project" value="TreeGrafter"/>
</dbReference>
<evidence type="ECO:0000313" key="1">
    <source>
        <dbReference type="EMBL" id="CAB3403516.1"/>
    </source>
</evidence>
<dbReference type="Proteomes" id="UP000494206">
    <property type="component" value="Unassembled WGS sequence"/>
</dbReference>
<dbReference type="InterPro" id="IPR036249">
    <property type="entry name" value="Thioredoxin-like_sf"/>
</dbReference>
<accession>A0A8S1EQ27</accession>
<gene>
    <name evidence="1" type="ORF">CBOVIS_LOCUS5980</name>
</gene>
<dbReference type="SUPFAM" id="SSF52833">
    <property type="entry name" value="Thioredoxin-like"/>
    <property type="match status" value="1"/>
</dbReference>
<dbReference type="PANTHER" id="PTHR42943:SF1">
    <property type="entry name" value="DSBA DOMAIN-CONTAINING PROTEIN"/>
    <property type="match status" value="1"/>
</dbReference>
<comment type="caution">
    <text evidence="1">The sequence shown here is derived from an EMBL/GenBank/DDBJ whole genome shotgun (WGS) entry which is preliminary data.</text>
</comment>
<dbReference type="OrthoDB" id="5831763at2759"/>
<dbReference type="GO" id="GO:0004364">
    <property type="term" value="F:glutathione transferase activity"/>
    <property type="evidence" value="ECO:0007669"/>
    <property type="project" value="TreeGrafter"/>
</dbReference>